<gene>
    <name evidence="1" type="ORF">AVEN_65186_1</name>
</gene>
<organism evidence="1 2">
    <name type="scientific">Araneus ventricosus</name>
    <name type="common">Orbweaver spider</name>
    <name type="synonym">Epeira ventricosa</name>
    <dbReference type="NCBI Taxonomy" id="182803"/>
    <lineage>
        <taxon>Eukaryota</taxon>
        <taxon>Metazoa</taxon>
        <taxon>Ecdysozoa</taxon>
        <taxon>Arthropoda</taxon>
        <taxon>Chelicerata</taxon>
        <taxon>Arachnida</taxon>
        <taxon>Araneae</taxon>
        <taxon>Araneomorphae</taxon>
        <taxon>Entelegynae</taxon>
        <taxon>Araneoidea</taxon>
        <taxon>Araneidae</taxon>
        <taxon>Araneus</taxon>
    </lineage>
</organism>
<dbReference type="AlphaFoldDB" id="A0A4Y2AFM0"/>
<sequence length="142" mass="16844">MDPFDYCFINGFEAQFKTIRQCIDHMKTMHDRVLVKIEMLYWVPDVIFPDDTNEQMRYSDAVKIMITDGRNKINAWTLHFESHKEFFGATIYAKRVRETIKDFEKSAAAVLNVTAKFEMLNESKREFMVQQAQQAEENFPEN</sequence>
<dbReference type="EMBL" id="BGPR01000016">
    <property type="protein sequence ID" value="GBL78593.1"/>
    <property type="molecule type" value="Genomic_DNA"/>
</dbReference>
<reference evidence="1 2" key="1">
    <citation type="journal article" date="2019" name="Sci. Rep.">
        <title>Orb-weaving spider Araneus ventricosus genome elucidates the spidroin gene catalogue.</title>
        <authorList>
            <person name="Kono N."/>
            <person name="Nakamura H."/>
            <person name="Ohtoshi R."/>
            <person name="Moran D.A.P."/>
            <person name="Shinohara A."/>
            <person name="Yoshida Y."/>
            <person name="Fujiwara M."/>
            <person name="Mori M."/>
            <person name="Tomita M."/>
            <person name="Arakawa K."/>
        </authorList>
    </citation>
    <scope>NUCLEOTIDE SEQUENCE [LARGE SCALE GENOMIC DNA]</scope>
</reference>
<name>A0A4Y2AFM0_ARAVE</name>
<proteinExistence type="predicted"/>
<protein>
    <submittedName>
        <fullName evidence="1">Uncharacterized protein</fullName>
    </submittedName>
</protein>
<accession>A0A4Y2AFM0</accession>
<evidence type="ECO:0000313" key="1">
    <source>
        <dbReference type="EMBL" id="GBL78593.1"/>
    </source>
</evidence>
<comment type="caution">
    <text evidence="1">The sequence shown here is derived from an EMBL/GenBank/DDBJ whole genome shotgun (WGS) entry which is preliminary data.</text>
</comment>
<evidence type="ECO:0000313" key="2">
    <source>
        <dbReference type="Proteomes" id="UP000499080"/>
    </source>
</evidence>
<keyword evidence="2" id="KW-1185">Reference proteome</keyword>
<dbReference type="Proteomes" id="UP000499080">
    <property type="component" value="Unassembled WGS sequence"/>
</dbReference>